<dbReference type="RefSeq" id="WP_012175091.1">
    <property type="nucleotide sequence ID" value="NC_009943.1"/>
</dbReference>
<organism evidence="2 3">
    <name type="scientific">Desulfosudis oleivorans (strain DSM 6200 / JCM 39069 / Hxd3)</name>
    <name type="common">Desulfococcus oleovorans</name>
    <dbReference type="NCBI Taxonomy" id="96561"/>
    <lineage>
        <taxon>Bacteria</taxon>
        <taxon>Pseudomonadati</taxon>
        <taxon>Thermodesulfobacteriota</taxon>
        <taxon>Desulfobacteria</taxon>
        <taxon>Desulfobacterales</taxon>
        <taxon>Desulfosudaceae</taxon>
        <taxon>Desulfosudis</taxon>
    </lineage>
</organism>
<name>A9A0H5_DESOH</name>
<gene>
    <name evidence="2" type="ordered locus">Dole_1671</name>
</gene>
<dbReference type="Gene3D" id="3.90.190.10">
    <property type="entry name" value="Protein tyrosine phosphatase superfamily"/>
    <property type="match status" value="1"/>
</dbReference>
<evidence type="ECO:0000259" key="1">
    <source>
        <dbReference type="Pfam" id="PF22741"/>
    </source>
</evidence>
<keyword evidence="3" id="KW-1185">Reference proteome</keyword>
<dbReference type="SUPFAM" id="SSF52799">
    <property type="entry name" value="(Phosphotyrosine protein) phosphatases II"/>
    <property type="match status" value="1"/>
</dbReference>
<dbReference type="Pfam" id="PF22741">
    <property type="entry name" value="PTP-NADK"/>
    <property type="match status" value="1"/>
</dbReference>
<dbReference type="Proteomes" id="UP000008561">
    <property type="component" value="Chromosome"/>
</dbReference>
<dbReference type="InterPro" id="IPR055214">
    <property type="entry name" value="PTP-NADK"/>
</dbReference>
<proteinExistence type="predicted"/>
<evidence type="ECO:0000313" key="3">
    <source>
        <dbReference type="Proteomes" id="UP000008561"/>
    </source>
</evidence>
<dbReference type="EMBL" id="CP000859">
    <property type="protein sequence ID" value="ABW67475.1"/>
    <property type="molecule type" value="Genomic_DNA"/>
</dbReference>
<feature type="domain" description="DSP-PTPase phosphatase fused to NAD+ Kinase" evidence="1">
    <location>
        <begin position="12"/>
        <end position="95"/>
    </location>
</feature>
<evidence type="ECO:0000313" key="2">
    <source>
        <dbReference type="EMBL" id="ABW67475.1"/>
    </source>
</evidence>
<sequence length="216" mass="24733">MQNAKKFNDRITLGLVPSAEDIKQLKELGYKTIIDLRDNQELFGGLVAKRAKEAGLTYIHIPVQRDAIQLEDVKAFYRAVYARGSAPLYVFSRLGRKPLVFVLLFDAVAQSKSLVRIYRQANRLGFHLECDFPMQTFLYNLYNSGEFREMVDEIRRSRSDLFESLAPSPHQVEEEYDFGVDAVTEKLLQITSTYSQTKDNAMLQKALADLLATVKR</sequence>
<dbReference type="AlphaFoldDB" id="A9A0H5"/>
<protein>
    <recommendedName>
        <fullName evidence="1">DSP-PTPase phosphatase fused to NAD+ Kinase domain-containing protein</fullName>
    </recommendedName>
</protein>
<accession>A9A0H5</accession>
<dbReference type="HOGENOM" id="CLU_1275974_0_0_7"/>
<dbReference type="KEGG" id="dol:Dole_1671"/>
<dbReference type="eggNOG" id="COG3453">
    <property type="taxonomic scope" value="Bacteria"/>
</dbReference>
<dbReference type="InterPro" id="IPR029021">
    <property type="entry name" value="Prot-tyrosine_phosphatase-like"/>
</dbReference>
<reference evidence="2 3" key="1">
    <citation type="submission" date="2007-10" db="EMBL/GenBank/DDBJ databases">
        <title>Complete sequence of Desulfococcus oleovorans Hxd3.</title>
        <authorList>
            <consortium name="US DOE Joint Genome Institute"/>
            <person name="Copeland A."/>
            <person name="Lucas S."/>
            <person name="Lapidus A."/>
            <person name="Barry K."/>
            <person name="Glavina del Rio T."/>
            <person name="Dalin E."/>
            <person name="Tice H."/>
            <person name="Pitluck S."/>
            <person name="Kiss H."/>
            <person name="Brettin T."/>
            <person name="Bruce D."/>
            <person name="Detter J.C."/>
            <person name="Han C."/>
            <person name="Schmutz J."/>
            <person name="Larimer F."/>
            <person name="Land M."/>
            <person name="Hauser L."/>
            <person name="Kyrpides N."/>
            <person name="Kim E."/>
            <person name="Wawrik B."/>
            <person name="Richardson P."/>
        </authorList>
    </citation>
    <scope>NUCLEOTIDE SEQUENCE [LARGE SCALE GENOMIC DNA]</scope>
    <source>
        <strain evidence="3">DSM 6200 / JCM 39069 / Hxd3</strain>
    </source>
</reference>